<keyword evidence="1" id="KW-1133">Transmembrane helix</keyword>
<evidence type="ECO:0000256" key="1">
    <source>
        <dbReference type="SAM" id="Phobius"/>
    </source>
</evidence>
<keyword evidence="1" id="KW-0812">Transmembrane</keyword>
<gene>
    <name evidence="2" type="ordered locus">BDU_1017</name>
</gene>
<dbReference type="KEGG" id="bdu:BDU_1017"/>
<geneLocation type="plasmid" evidence="2 3">
    <name>pl165</name>
</geneLocation>
<keyword evidence="2" id="KW-0614">Plasmid</keyword>
<dbReference type="Proteomes" id="UP000000611">
    <property type="component" value="Plasmid pl165"/>
</dbReference>
<keyword evidence="3" id="KW-1185">Reference proteome</keyword>
<sequence>MNNKEDILKQKVFIIFILINLFLIACFQNEKDPVGNASSQRKSEEEERQERIATIKKNGIPSEVIEVLKEHNNENWSADINHPGYFRAISVVFDKVPYKVVGGTEFSYNDTKSSDRAKESKAARREVYLALNYFFGSIRAFGEFIEKLVETRDLVTKNKAALKDFFKKMRDCAKAYYVDAYDTLQKKLGNLEVLSAAEVKSLHDNLALLKAEREKLVSKILQPLKDKYPIIGECLADPGSKKIVNTLTADEIETYWNTLSAEFNSICDEIMRISGEIKGILDNIKVKG</sequence>
<proteinExistence type="predicted"/>
<dbReference type="PROSITE" id="PS51257">
    <property type="entry name" value="PROKAR_LIPOPROTEIN"/>
    <property type="match status" value="1"/>
</dbReference>
<accession>B5RN82</accession>
<dbReference type="EMBL" id="CP000979">
    <property type="protein sequence ID" value="ACH93818.1"/>
    <property type="molecule type" value="Genomic_DNA"/>
</dbReference>
<dbReference type="HOGENOM" id="CLU_062986_0_0_12"/>
<feature type="transmembrane region" description="Helical" evidence="1">
    <location>
        <begin position="12"/>
        <end position="30"/>
    </location>
</feature>
<evidence type="ECO:0000313" key="2">
    <source>
        <dbReference type="EMBL" id="ACH93818.1"/>
    </source>
</evidence>
<dbReference type="AlphaFoldDB" id="B5RN82"/>
<dbReference type="Pfam" id="PF05714">
    <property type="entry name" value="PFam54_60"/>
    <property type="match status" value="1"/>
</dbReference>
<evidence type="ECO:0000313" key="3">
    <source>
        <dbReference type="Proteomes" id="UP000000611"/>
    </source>
</evidence>
<name>B5RN82_BORDL</name>
<dbReference type="InterPro" id="IPR008421">
    <property type="entry name" value="Borrelia_lipoprotein_PFam54/60"/>
</dbReference>
<keyword evidence="1" id="KW-0472">Membrane</keyword>
<protein>
    <submittedName>
        <fullName evidence="2">Uncharacterized conserved protein</fullName>
    </submittedName>
</protein>
<organism evidence="2 3">
    <name type="scientific">Borrelia duttonii (strain Ly)</name>
    <dbReference type="NCBI Taxonomy" id="412419"/>
    <lineage>
        <taxon>Bacteria</taxon>
        <taxon>Pseudomonadati</taxon>
        <taxon>Spirochaetota</taxon>
        <taxon>Spirochaetia</taxon>
        <taxon>Spirochaetales</taxon>
        <taxon>Borreliaceae</taxon>
        <taxon>Borrelia</taxon>
    </lineage>
</organism>
<reference evidence="2 3" key="1">
    <citation type="journal article" date="2008" name="PLoS Genet.">
        <title>The genome of Borrelia recurrentis, the agent of deadly louse-borne relapsing fever, is a degraded subset of tick-borne Borrelia duttonii.</title>
        <authorList>
            <person name="Lescot M."/>
            <person name="Audic S."/>
            <person name="Robert C."/>
            <person name="Nguyen T.T."/>
            <person name="Blanc G."/>
            <person name="Cutler S.J."/>
            <person name="Wincker P."/>
            <person name="Couloux A."/>
            <person name="Claverie J.-M."/>
            <person name="Raoult D."/>
            <person name="Drancourt M."/>
        </authorList>
    </citation>
    <scope>NUCLEOTIDE SEQUENCE [LARGE SCALE GENOMIC DNA]</scope>
    <source>
        <strain evidence="2 3">Ly</strain>
    </source>
</reference>
<dbReference type="Gene3D" id="1.10.3160.10">
    <property type="entry name" value="Bbcrasp-1"/>
    <property type="match status" value="1"/>
</dbReference>